<dbReference type="RefSeq" id="WP_073030455.1">
    <property type="nucleotide sequence ID" value="NZ_FQXJ01000010.1"/>
</dbReference>
<dbReference type="STRING" id="1121420.SAMN02746098_02913"/>
<dbReference type="Gene3D" id="3.10.290.30">
    <property type="entry name" value="MM3350-like"/>
    <property type="match status" value="1"/>
</dbReference>
<dbReference type="AlphaFoldDB" id="A0A1M5Z4B9"/>
<dbReference type="PANTHER" id="PTHR41878:SF1">
    <property type="entry name" value="TNPR PROTEIN"/>
    <property type="match status" value="1"/>
</dbReference>
<proteinExistence type="predicted"/>
<organism evidence="2 3">
    <name type="scientific">Desulfosporosinus lacus DSM 15449</name>
    <dbReference type="NCBI Taxonomy" id="1121420"/>
    <lineage>
        <taxon>Bacteria</taxon>
        <taxon>Bacillati</taxon>
        <taxon>Bacillota</taxon>
        <taxon>Clostridia</taxon>
        <taxon>Eubacteriales</taxon>
        <taxon>Desulfitobacteriaceae</taxon>
        <taxon>Desulfosporosinus</taxon>
    </lineage>
</organism>
<sequence length="132" mass="15332">MAESYILKVSLGRGQWRRIQIPADATLHKFHQIIQRGFGLNDDHLYAFFMDNKAWSRNGETYWSPGNDRGPFADKVKLLRLNLMPKQKFLYLFDFGEEWRFTVTFEKSAEEVAAAKVIAGKGELLEQYPEGE</sequence>
<dbReference type="InterPro" id="IPR012912">
    <property type="entry name" value="Plasmid_pRiA4b_Orf3-like"/>
</dbReference>
<keyword evidence="3" id="KW-1185">Reference proteome</keyword>
<dbReference type="SUPFAM" id="SSF159941">
    <property type="entry name" value="MM3350-like"/>
    <property type="match status" value="1"/>
</dbReference>
<reference evidence="3" key="1">
    <citation type="submission" date="2016-11" db="EMBL/GenBank/DDBJ databases">
        <authorList>
            <person name="Varghese N."/>
            <person name="Submissions S."/>
        </authorList>
    </citation>
    <scope>NUCLEOTIDE SEQUENCE [LARGE SCALE GENOMIC DNA]</scope>
    <source>
        <strain evidence="3">DSM 15449</strain>
    </source>
</reference>
<accession>A0A1M5Z4B9</accession>
<evidence type="ECO:0000313" key="2">
    <source>
        <dbReference type="EMBL" id="SHI19107.1"/>
    </source>
</evidence>
<gene>
    <name evidence="2" type="ORF">SAMN02746098_02913</name>
</gene>
<dbReference type="PANTHER" id="PTHR41878">
    <property type="entry name" value="LEXA REPRESSOR-RELATED"/>
    <property type="match status" value="1"/>
</dbReference>
<dbReference type="InterPro" id="IPR024047">
    <property type="entry name" value="MM3350-like_sf"/>
</dbReference>
<name>A0A1M5Z4B9_9FIRM</name>
<dbReference type="Proteomes" id="UP000183954">
    <property type="component" value="Unassembled WGS sequence"/>
</dbReference>
<dbReference type="OrthoDB" id="9801392at2"/>
<evidence type="ECO:0000313" key="3">
    <source>
        <dbReference type="Proteomes" id="UP000183954"/>
    </source>
</evidence>
<feature type="domain" description="Plasmid pRiA4b Orf3-like" evidence="1">
    <location>
        <begin position="7"/>
        <end position="123"/>
    </location>
</feature>
<protein>
    <submittedName>
        <fullName evidence="2">PRiA4b ORF-3-like protein</fullName>
    </submittedName>
</protein>
<dbReference type="Pfam" id="PF07929">
    <property type="entry name" value="PRiA4_ORF3"/>
    <property type="match status" value="1"/>
</dbReference>
<dbReference type="EMBL" id="FQXJ01000010">
    <property type="protein sequence ID" value="SHI19107.1"/>
    <property type="molecule type" value="Genomic_DNA"/>
</dbReference>
<evidence type="ECO:0000259" key="1">
    <source>
        <dbReference type="Pfam" id="PF07929"/>
    </source>
</evidence>